<evidence type="ECO:0008006" key="11">
    <source>
        <dbReference type="Google" id="ProtNLM"/>
    </source>
</evidence>
<sequence length="164" mass="17510">MMEGNVGAAANMSLVDPLIGNMGGSLGEIGALALALGGIYLLVRKIITWHIPVSFLATVFGMTGIYWLINPELYAPPTFHLVTGGLMLGAFFMATDYVTSPVTGKGMVIFGIGCGVLTVFIRLFGGYPEGVSFAILLMNAATPIIDRYTRPRVFGYPTRKEARA</sequence>
<evidence type="ECO:0000256" key="2">
    <source>
        <dbReference type="ARBA" id="ARBA00022553"/>
    </source>
</evidence>
<keyword evidence="3" id="KW-0285">Flavoprotein</keyword>
<evidence type="ECO:0000256" key="3">
    <source>
        <dbReference type="ARBA" id="ARBA00022630"/>
    </source>
</evidence>
<dbReference type="InterPro" id="IPR004338">
    <property type="entry name" value="NqrB/RnfD"/>
</dbReference>
<comment type="caution">
    <text evidence="10">The sequence shown here is derived from an EMBL/GenBank/DDBJ whole genome shotgun (WGS) entry which is preliminary data.</text>
</comment>
<keyword evidence="7 9" id="KW-1133">Transmembrane helix</keyword>
<keyword evidence="4" id="KW-0288">FMN</keyword>
<dbReference type="EMBL" id="BART01023325">
    <property type="protein sequence ID" value="GAG91501.1"/>
    <property type="molecule type" value="Genomic_DNA"/>
</dbReference>
<keyword evidence="6" id="KW-1278">Translocase</keyword>
<feature type="transmembrane region" description="Helical" evidence="9">
    <location>
        <begin position="49"/>
        <end position="69"/>
    </location>
</feature>
<dbReference type="PANTHER" id="PTHR30578:SF0">
    <property type="entry name" value="ION-TRANSLOCATING OXIDOREDUCTASE COMPLEX SUBUNIT D"/>
    <property type="match status" value="1"/>
</dbReference>
<dbReference type="GO" id="GO:0055085">
    <property type="term" value="P:transmembrane transport"/>
    <property type="evidence" value="ECO:0007669"/>
    <property type="project" value="InterPro"/>
</dbReference>
<dbReference type="Pfam" id="PF03116">
    <property type="entry name" value="NQR2_RnfD_RnfE"/>
    <property type="match status" value="1"/>
</dbReference>
<gene>
    <name evidence="10" type="ORF">S01H4_42473</name>
</gene>
<evidence type="ECO:0000256" key="6">
    <source>
        <dbReference type="ARBA" id="ARBA00022967"/>
    </source>
</evidence>
<evidence type="ECO:0000313" key="10">
    <source>
        <dbReference type="EMBL" id="GAG91501.1"/>
    </source>
</evidence>
<reference evidence="10" key="1">
    <citation type="journal article" date="2014" name="Front. Microbiol.">
        <title>High frequency of phylogenetically diverse reductive dehalogenase-homologous genes in deep subseafloor sedimentary metagenomes.</title>
        <authorList>
            <person name="Kawai M."/>
            <person name="Futagami T."/>
            <person name="Toyoda A."/>
            <person name="Takaki Y."/>
            <person name="Nishi S."/>
            <person name="Hori S."/>
            <person name="Arai W."/>
            <person name="Tsubouchi T."/>
            <person name="Morono Y."/>
            <person name="Uchiyama I."/>
            <person name="Ito T."/>
            <person name="Fujiyama A."/>
            <person name="Inagaki F."/>
            <person name="Takami H."/>
        </authorList>
    </citation>
    <scope>NUCLEOTIDE SEQUENCE</scope>
    <source>
        <strain evidence="10">Expedition CK06-06</strain>
    </source>
</reference>
<evidence type="ECO:0000256" key="7">
    <source>
        <dbReference type="ARBA" id="ARBA00022989"/>
    </source>
</evidence>
<organism evidence="10">
    <name type="scientific">marine sediment metagenome</name>
    <dbReference type="NCBI Taxonomy" id="412755"/>
    <lineage>
        <taxon>unclassified sequences</taxon>
        <taxon>metagenomes</taxon>
        <taxon>ecological metagenomes</taxon>
    </lineage>
</organism>
<evidence type="ECO:0000256" key="8">
    <source>
        <dbReference type="ARBA" id="ARBA00023136"/>
    </source>
</evidence>
<evidence type="ECO:0000256" key="5">
    <source>
        <dbReference type="ARBA" id="ARBA00022692"/>
    </source>
</evidence>
<dbReference type="AlphaFoldDB" id="X1D4Y7"/>
<keyword evidence="5 9" id="KW-0812">Transmembrane</keyword>
<evidence type="ECO:0000256" key="9">
    <source>
        <dbReference type="SAM" id="Phobius"/>
    </source>
</evidence>
<feature type="transmembrane region" description="Helical" evidence="9">
    <location>
        <begin position="22"/>
        <end position="42"/>
    </location>
</feature>
<name>X1D4Y7_9ZZZZ</name>
<accession>X1D4Y7</accession>
<keyword evidence="8 9" id="KW-0472">Membrane</keyword>
<dbReference type="PANTHER" id="PTHR30578">
    <property type="entry name" value="ELECTRON TRANSPORT COMPLEX PROTEIN RNFD"/>
    <property type="match status" value="1"/>
</dbReference>
<evidence type="ECO:0000256" key="4">
    <source>
        <dbReference type="ARBA" id="ARBA00022643"/>
    </source>
</evidence>
<dbReference type="GO" id="GO:0005886">
    <property type="term" value="C:plasma membrane"/>
    <property type="evidence" value="ECO:0007669"/>
    <property type="project" value="TreeGrafter"/>
</dbReference>
<feature type="transmembrane region" description="Helical" evidence="9">
    <location>
        <begin position="106"/>
        <end position="125"/>
    </location>
</feature>
<feature type="transmembrane region" description="Helical" evidence="9">
    <location>
        <begin position="75"/>
        <end position="94"/>
    </location>
</feature>
<keyword evidence="1" id="KW-0813">Transport</keyword>
<proteinExistence type="predicted"/>
<keyword evidence="2" id="KW-0597">Phosphoprotein</keyword>
<evidence type="ECO:0000256" key="1">
    <source>
        <dbReference type="ARBA" id="ARBA00022448"/>
    </source>
</evidence>
<protein>
    <recommendedName>
        <fullName evidence="11">Electron transport complex protein RnfD</fullName>
    </recommendedName>
</protein>